<comment type="cofactor">
    <cofactor evidence="1">
        <name>Fe cation</name>
        <dbReference type="ChEBI" id="CHEBI:24875"/>
    </cofactor>
</comment>
<dbReference type="PROSITE" id="PS00060">
    <property type="entry name" value="ADH_IRON_2"/>
    <property type="match status" value="1"/>
</dbReference>
<dbReference type="Gene3D" id="1.20.1090.10">
    <property type="entry name" value="Dehydroquinate synthase-like - alpha domain"/>
    <property type="match status" value="1"/>
</dbReference>
<evidence type="ECO:0000259" key="6">
    <source>
        <dbReference type="Pfam" id="PF25137"/>
    </source>
</evidence>
<gene>
    <name evidence="7" type="ORF">DSLASN_06410</name>
</gene>
<dbReference type="InterPro" id="IPR018211">
    <property type="entry name" value="ADH_Fe_CS"/>
</dbReference>
<accession>A0ABM7PD32</accession>
<dbReference type="Proteomes" id="UP001320148">
    <property type="component" value="Chromosome"/>
</dbReference>
<keyword evidence="8" id="KW-1185">Reference proteome</keyword>
<dbReference type="NCBIfam" id="NF041833">
    <property type="entry name" value="Fe_ADH_ErcA"/>
    <property type="match status" value="1"/>
</dbReference>
<proteinExistence type="inferred from homology"/>
<dbReference type="PANTHER" id="PTHR11496:SF102">
    <property type="entry name" value="ALCOHOL DEHYDROGENASE 4"/>
    <property type="match status" value="1"/>
</dbReference>
<dbReference type="SUPFAM" id="SSF56796">
    <property type="entry name" value="Dehydroquinate synthase-like"/>
    <property type="match status" value="1"/>
</dbReference>
<dbReference type="Gene3D" id="3.40.50.1970">
    <property type="match status" value="1"/>
</dbReference>
<evidence type="ECO:0000256" key="2">
    <source>
        <dbReference type="ARBA" id="ARBA00007358"/>
    </source>
</evidence>
<keyword evidence="3" id="KW-0560">Oxidoreductase</keyword>
<dbReference type="Pfam" id="PF25137">
    <property type="entry name" value="ADH_Fe_C"/>
    <property type="match status" value="1"/>
</dbReference>
<dbReference type="InterPro" id="IPR056798">
    <property type="entry name" value="ADH_Fe_C"/>
</dbReference>
<comment type="similarity">
    <text evidence="2">Belongs to the iron-containing alcohol dehydrogenase family.</text>
</comment>
<dbReference type="InterPro" id="IPR039697">
    <property type="entry name" value="Alcohol_dehydrogenase_Fe"/>
</dbReference>
<protein>
    <submittedName>
        <fullName evidence="7">Iron-containing alcohol dehydrogenase</fullName>
    </submittedName>
</protein>
<feature type="domain" description="Alcohol dehydrogenase iron-type/glycerol dehydrogenase GldA" evidence="5">
    <location>
        <begin position="10"/>
        <end position="177"/>
    </location>
</feature>
<dbReference type="PANTHER" id="PTHR11496">
    <property type="entry name" value="ALCOHOL DEHYDROGENASE"/>
    <property type="match status" value="1"/>
</dbReference>
<evidence type="ECO:0000313" key="8">
    <source>
        <dbReference type="Proteomes" id="UP001320148"/>
    </source>
</evidence>
<dbReference type="EMBL" id="AP024488">
    <property type="protein sequence ID" value="BCS95009.1"/>
    <property type="molecule type" value="Genomic_DNA"/>
</dbReference>
<dbReference type="InterPro" id="IPR001670">
    <property type="entry name" value="ADH_Fe/GldA"/>
</dbReference>
<evidence type="ECO:0000256" key="3">
    <source>
        <dbReference type="ARBA" id="ARBA00023002"/>
    </source>
</evidence>
<dbReference type="Pfam" id="PF00465">
    <property type="entry name" value="Fe-ADH"/>
    <property type="match status" value="1"/>
</dbReference>
<dbReference type="CDD" id="cd17814">
    <property type="entry name" value="Fe-ADH-like"/>
    <property type="match status" value="1"/>
</dbReference>
<keyword evidence="4" id="KW-0520">NAD</keyword>
<evidence type="ECO:0000313" key="7">
    <source>
        <dbReference type="EMBL" id="BCS95009.1"/>
    </source>
</evidence>
<evidence type="ECO:0000256" key="4">
    <source>
        <dbReference type="ARBA" id="ARBA00023027"/>
    </source>
</evidence>
<sequence length="384" mass="41185">MLDLRTFASPEIVFGLGALKLSGQYAKKFGAQKALVVSDCRVVKAGWTERVCEMLEQEGIATTLFSEISPPPRDSEIMAGAELYNKETCDVIVAVGSGNTMDCAKTIGIVSTNNRNVLAFEGINKVDVPAPPLICIPTTAGSSSDVSQYAFITDSQKRSTVSIIDKAIVPDVTLIDPETTITMGAYLTACTGMDALVHAIEAFVSSANSPLTDLLALEAIRLIHGNLVKATETPNDLEVRKKLMLGSLKAGLAFSNAGLGTVHAMAHSIGGPHHLSHGECNGILLNHVIAYNYNAVPERFDAIGEALGIDDIKSRPKCQRLDAILAPLTELKDTLGIRKTFGDHGVQKEDIPELSRKALHDACMVTNPKQPTLRDLQGLYEESF</sequence>
<organism evidence="7 8">
    <name type="scientific">Desulfoluna limicola</name>
    <dbReference type="NCBI Taxonomy" id="2810562"/>
    <lineage>
        <taxon>Bacteria</taxon>
        <taxon>Pseudomonadati</taxon>
        <taxon>Thermodesulfobacteriota</taxon>
        <taxon>Desulfobacteria</taxon>
        <taxon>Desulfobacterales</taxon>
        <taxon>Desulfolunaceae</taxon>
        <taxon>Desulfoluna</taxon>
    </lineage>
</organism>
<reference evidence="7 8" key="1">
    <citation type="submission" date="2021-02" db="EMBL/GenBank/DDBJ databases">
        <title>Complete genome of Desulfoluna sp. strain ASN36.</title>
        <authorList>
            <person name="Takahashi A."/>
            <person name="Kojima H."/>
            <person name="Fukui M."/>
        </authorList>
    </citation>
    <scope>NUCLEOTIDE SEQUENCE [LARGE SCALE GENOMIC DNA]</scope>
    <source>
        <strain evidence="7 8">ASN36</strain>
    </source>
</reference>
<dbReference type="RefSeq" id="WP_236891301.1">
    <property type="nucleotide sequence ID" value="NZ_AP024488.1"/>
</dbReference>
<evidence type="ECO:0000256" key="1">
    <source>
        <dbReference type="ARBA" id="ARBA00001962"/>
    </source>
</evidence>
<evidence type="ECO:0000259" key="5">
    <source>
        <dbReference type="Pfam" id="PF00465"/>
    </source>
</evidence>
<name>A0ABM7PD32_9BACT</name>
<feature type="domain" description="Fe-containing alcohol dehydrogenase-like C-terminal" evidence="6">
    <location>
        <begin position="188"/>
        <end position="383"/>
    </location>
</feature>